<proteinExistence type="inferred from homology"/>
<reference evidence="6" key="2">
    <citation type="submission" date="2020-09" db="EMBL/GenBank/DDBJ databases">
        <authorList>
            <person name="Sun Q."/>
            <person name="Zhou Y."/>
        </authorList>
    </citation>
    <scope>NUCLEOTIDE SEQUENCE</scope>
    <source>
        <strain evidence="6">CGMCC 1.12919</strain>
    </source>
</reference>
<evidence type="ECO:0000256" key="1">
    <source>
        <dbReference type="ARBA" id="ARBA00004418"/>
    </source>
</evidence>
<dbReference type="SUPFAM" id="SSF53850">
    <property type="entry name" value="Periplasmic binding protein-like II"/>
    <property type="match status" value="1"/>
</dbReference>
<protein>
    <recommendedName>
        <fullName evidence="5">Putrescine-binding periplasmic protein</fullName>
    </recommendedName>
</protein>
<dbReference type="AlphaFoldDB" id="A0A916UMT5"/>
<comment type="similarity">
    <text evidence="5">Belongs to the bacterial solute-binding protein PotD/PotF family.</text>
</comment>
<dbReference type="PIRSF" id="PIRSF019574">
    <property type="entry name" value="Periplasmic_polyamine_BP"/>
    <property type="match status" value="1"/>
</dbReference>
<dbReference type="PANTHER" id="PTHR30222">
    <property type="entry name" value="SPERMIDINE/PUTRESCINE-BINDING PERIPLASMIC PROTEIN"/>
    <property type="match status" value="1"/>
</dbReference>
<dbReference type="GO" id="GO:0019808">
    <property type="term" value="F:polyamine binding"/>
    <property type="evidence" value="ECO:0007669"/>
    <property type="project" value="InterPro"/>
</dbReference>
<keyword evidence="3" id="KW-0732">Signal</keyword>
<comment type="subcellular location">
    <subcellularLocation>
        <location evidence="1 5">Periplasm</location>
    </subcellularLocation>
</comment>
<gene>
    <name evidence="6" type="ORF">GCM10010994_42040</name>
</gene>
<keyword evidence="7" id="KW-1185">Reference proteome</keyword>
<dbReference type="InterPro" id="IPR006059">
    <property type="entry name" value="SBP"/>
</dbReference>
<dbReference type="Proteomes" id="UP000637002">
    <property type="component" value="Unassembled WGS sequence"/>
</dbReference>
<dbReference type="PRINTS" id="PR00909">
    <property type="entry name" value="SPERMDNBNDNG"/>
</dbReference>
<dbReference type="Gene3D" id="3.40.190.10">
    <property type="entry name" value="Periplasmic binding protein-like II"/>
    <property type="match status" value="2"/>
</dbReference>
<keyword evidence="2 5" id="KW-0813">Transport</keyword>
<sequence>MGSSRPPVRRAAGLGRRSAVIGLALLGWLGLAATPRAADRVVNVYNWSDYIDPKMLDAFTKETGIKVVYDTYDTNEIVESKLLAGRSGYDIVVPSGPFLQRLIRAGVFQKLDKAKLPNLTNLWPEVTQRLQAYDPGNLYAVDYMWGTTGIGLATAKVRAVLGAATPLNSWDLMFKPEYADKLKACGLYMLDAPEDVLPNALRYLGLDPNSKAQADLQRAADLLMKVRGDVRKFHSSEYINALANGDICAAVGYSGDVLQARKRAKEADNGVEISYLVPKEGALMWFDSFAIPADAPNAEAAHAFINFMLKPEVAAANTNFVSFASGNLAAKAFVAPAILNDPGIYPDEATMTRLFTNTAYDDKTQRLATRLWTRVRTGH</sequence>
<dbReference type="GO" id="GO:0042597">
    <property type="term" value="C:periplasmic space"/>
    <property type="evidence" value="ECO:0007669"/>
    <property type="project" value="UniProtKB-SubCell"/>
</dbReference>
<evidence type="ECO:0000256" key="3">
    <source>
        <dbReference type="ARBA" id="ARBA00022729"/>
    </source>
</evidence>
<evidence type="ECO:0000256" key="4">
    <source>
        <dbReference type="ARBA" id="ARBA00022764"/>
    </source>
</evidence>
<keyword evidence="4 5" id="KW-0574">Periplasm</keyword>
<comment type="function">
    <text evidence="5">Required for the activity of the bacterial periplasmic transport system of putrescine.</text>
</comment>
<dbReference type="EMBL" id="BMGG01000007">
    <property type="protein sequence ID" value="GGC79590.1"/>
    <property type="molecule type" value="Genomic_DNA"/>
</dbReference>
<dbReference type="InterPro" id="IPR001188">
    <property type="entry name" value="Sperm_putr-bd"/>
</dbReference>
<evidence type="ECO:0000256" key="5">
    <source>
        <dbReference type="PIRNR" id="PIRNR019574"/>
    </source>
</evidence>
<accession>A0A916UMT5</accession>
<name>A0A916UMT5_9HYPH</name>
<dbReference type="GO" id="GO:0015846">
    <property type="term" value="P:polyamine transport"/>
    <property type="evidence" value="ECO:0007669"/>
    <property type="project" value="InterPro"/>
</dbReference>
<evidence type="ECO:0000313" key="7">
    <source>
        <dbReference type="Proteomes" id="UP000637002"/>
    </source>
</evidence>
<evidence type="ECO:0000313" key="6">
    <source>
        <dbReference type="EMBL" id="GGC79590.1"/>
    </source>
</evidence>
<dbReference type="CDD" id="cd13659">
    <property type="entry name" value="PBP2_PotF"/>
    <property type="match status" value="1"/>
</dbReference>
<dbReference type="PANTHER" id="PTHR30222:SF12">
    <property type="entry name" value="NORSPERMIDINE SENSOR"/>
    <property type="match status" value="1"/>
</dbReference>
<comment type="caution">
    <text evidence="6">The sequence shown here is derived from an EMBL/GenBank/DDBJ whole genome shotgun (WGS) entry which is preliminary data.</text>
</comment>
<dbReference type="RefSeq" id="WP_188611125.1">
    <property type="nucleotide sequence ID" value="NZ_BMGG01000007.1"/>
</dbReference>
<evidence type="ECO:0000256" key="2">
    <source>
        <dbReference type="ARBA" id="ARBA00022448"/>
    </source>
</evidence>
<reference evidence="6" key="1">
    <citation type="journal article" date="2014" name="Int. J. Syst. Evol. Microbiol.">
        <title>Complete genome sequence of Corynebacterium casei LMG S-19264T (=DSM 44701T), isolated from a smear-ripened cheese.</title>
        <authorList>
            <consortium name="US DOE Joint Genome Institute (JGI-PGF)"/>
            <person name="Walter F."/>
            <person name="Albersmeier A."/>
            <person name="Kalinowski J."/>
            <person name="Ruckert C."/>
        </authorList>
    </citation>
    <scope>NUCLEOTIDE SEQUENCE</scope>
    <source>
        <strain evidence="6">CGMCC 1.12919</strain>
    </source>
</reference>
<organism evidence="6 7">
    <name type="scientific">Chelatococcus reniformis</name>
    <dbReference type="NCBI Taxonomy" id="1494448"/>
    <lineage>
        <taxon>Bacteria</taxon>
        <taxon>Pseudomonadati</taxon>
        <taxon>Pseudomonadota</taxon>
        <taxon>Alphaproteobacteria</taxon>
        <taxon>Hyphomicrobiales</taxon>
        <taxon>Chelatococcaceae</taxon>
        <taxon>Chelatococcus</taxon>
    </lineage>
</organism>
<dbReference type="Pfam" id="PF13416">
    <property type="entry name" value="SBP_bac_8"/>
    <property type="match status" value="1"/>
</dbReference>